<dbReference type="STRING" id="1783.BST44_05630"/>
<organism evidence="2 3">
    <name type="scientific">Mycobacterium scrofulaceum</name>
    <dbReference type="NCBI Taxonomy" id="1783"/>
    <lineage>
        <taxon>Bacteria</taxon>
        <taxon>Bacillati</taxon>
        <taxon>Actinomycetota</taxon>
        <taxon>Actinomycetes</taxon>
        <taxon>Mycobacteriales</taxon>
        <taxon>Mycobacteriaceae</taxon>
        <taxon>Mycobacterium</taxon>
    </lineage>
</organism>
<proteinExistence type="predicted"/>
<dbReference type="EMBL" id="MVIJ01000005">
    <property type="protein sequence ID" value="ORB75313.1"/>
    <property type="molecule type" value="Genomic_DNA"/>
</dbReference>
<evidence type="ECO:0000313" key="2">
    <source>
        <dbReference type="EMBL" id="ORB75313.1"/>
    </source>
</evidence>
<name>A0A1X0KL36_MYCSC</name>
<gene>
    <name evidence="2" type="ORF">BST44_05630</name>
</gene>
<reference evidence="2 3" key="1">
    <citation type="submission" date="2017-02" db="EMBL/GenBank/DDBJ databases">
        <title>The new phylogeny of genus Mycobacterium.</title>
        <authorList>
            <person name="Tortoli E."/>
            <person name="Trovato A."/>
            <person name="Cirillo D.M."/>
        </authorList>
    </citation>
    <scope>NUCLEOTIDE SEQUENCE [LARGE SCALE GENOMIC DNA]</scope>
    <source>
        <strain evidence="2 3">DSM 43992</strain>
    </source>
</reference>
<feature type="region of interest" description="Disordered" evidence="1">
    <location>
        <begin position="1"/>
        <end position="27"/>
    </location>
</feature>
<keyword evidence="3" id="KW-1185">Reference proteome</keyword>
<evidence type="ECO:0000256" key="1">
    <source>
        <dbReference type="SAM" id="MobiDB-lite"/>
    </source>
</evidence>
<dbReference type="InterPro" id="IPR046036">
    <property type="entry name" value="DUF5994"/>
</dbReference>
<accession>A0A1X0KL36</accession>
<feature type="compositionally biased region" description="Basic and acidic residues" evidence="1">
    <location>
        <begin position="1"/>
        <end position="21"/>
    </location>
</feature>
<dbReference type="OrthoDB" id="3785441at2"/>
<dbReference type="Proteomes" id="UP000192601">
    <property type="component" value="Unassembled WGS sequence"/>
</dbReference>
<protein>
    <submittedName>
        <fullName evidence="2">Uncharacterized protein</fullName>
    </submittedName>
</protein>
<dbReference type="AlphaFoldDB" id="A0A1X0KL36"/>
<comment type="caution">
    <text evidence="2">The sequence shown here is derived from an EMBL/GenBank/DDBJ whole genome shotgun (WGS) entry which is preliminary data.</text>
</comment>
<dbReference type="RefSeq" id="WP_083175566.1">
    <property type="nucleotide sequence ID" value="NZ_MVIJ01000005.1"/>
</dbReference>
<sequence length="155" mass="17075">MAPKTDHVEAQHRRVPPEHTPRLRLKPKAPTSGYVDGAWWPHSDDLAAELPDLLSVLSVRLGRIDRVLYNVNEWVTAPTRFATGGRTIRLDGYRLQPVKTIEVLGLNRGKVTLLVVSPQADPDQAHAIMMSAARPSDASTVEGLMISMEKPKPTG</sequence>
<dbReference type="Pfam" id="PF19457">
    <property type="entry name" value="DUF5994"/>
    <property type="match status" value="1"/>
</dbReference>
<evidence type="ECO:0000313" key="3">
    <source>
        <dbReference type="Proteomes" id="UP000192601"/>
    </source>
</evidence>